<dbReference type="EC" id="3.2.1.28" evidence="3"/>
<keyword evidence="7" id="KW-0326">Glycosidase</keyword>
<keyword evidence="6" id="KW-0119">Carbohydrate metabolism</keyword>
<feature type="domain" description="GH15-like" evidence="12">
    <location>
        <begin position="227"/>
        <end position="588"/>
    </location>
</feature>
<dbReference type="EMBL" id="CP021112">
    <property type="protein sequence ID" value="ARP97797.1"/>
    <property type="molecule type" value="Genomic_DNA"/>
</dbReference>
<dbReference type="STRING" id="1235591.CAK95_00900"/>
<keyword evidence="5" id="KW-0378">Hydrolase</keyword>
<evidence type="ECO:0000259" key="12">
    <source>
        <dbReference type="Pfam" id="PF00723"/>
    </source>
</evidence>
<evidence type="ECO:0000256" key="8">
    <source>
        <dbReference type="ARBA" id="ARBA00030473"/>
    </source>
</evidence>
<organism evidence="14 15">
    <name type="scientific">Pseudorhodoplanes sinuspersici</name>
    <dbReference type="NCBI Taxonomy" id="1235591"/>
    <lineage>
        <taxon>Bacteria</taxon>
        <taxon>Pseudomonadati</taxon>
        <taxon>Pseudomonadota</taxon>
        <taxon>Alphaproteobacteria</taxon>
        <taxon>Hyphomicrobiales</taxon>
        <taxon>Pseudorhodoplanes</taxon>
    </lineage>
</organism>
<comment type="catalytic activity">
    <reaction evidence="1">
        <text>alpha,alpha-trehalose + H2O = alpha-D-glucose + beta-D-glucose</text>
        <dbReference type="Rhea" id="RHEA:32675"/>
        <dbReference type="ChEBI" id="CHEBI:15377"/>
        <dbReference type="ChEBI" id="CHEBI:15903"/>
        <dbReference type="ChEBI" id="CHEBI:16551"/>
        <dbReference type="ChEBI" id="CHEBI:17925"/>
        <dbReference type="EC" id="3.2.1.28"/>
    </reaction>
</comment>
<dbReference type="AlphaFoldDB" id="A0A1W6ZKN5"/>
<keyword evidence="15" id="KW-1185">Reference proteome</keyword>
<evidence type="ECO:0000256" key="2">
    <source>
        <dbReference type="ARBA" id="ARBA00006188"/>
    </source>
</evidence>
<dbReference type="PANTHER" id="PTHR31616:SF0">
    <property type="entry name" value="GLUCAN 1,4-ALPHA-GLUCOSIDASE"/>
    <property type="match status" value="1"/>
</dbReference>
<dbReference type="Pfam" id="PF19291">
    <property type="entry name" value="TREH_N"/>
    <property type="match status" value="1"/>
</dbReference>
<comment type="similarity">
    <text evidence="2">Belongs to the glycosyl hydrolase 15 family.</text>
</comment>
<dbReference type="Gene3D" id="1.50.10.10">
    <property type="match status" value="1"/>
</dbReference>
<dbReference type="KEGG" id="psin:CAK95_00900"/>
<gene>
    <name evidence="14" type="ORF">CAK95_00900</name>
</gene>
<reference evidence="14 15" key="1">
    <citation type="submission" date="2017-05" db="EMBL/GenBank/DDBJ databases">
        <title>Full genome sequence of Pseudorhodoplanes sinuspersici.</title>
        <authorList>
            <person name="Dastgheib S.M.M."/>
            <person name="Shavandi M."/>
            <person name="Tirandaz H."/>
        </authorList>
    </citation>
    <scope>NUCLEOTIDE SEQUENCE [LARGE SCALE GENOMIC DNA]</scope>
    <source>
        <strain evidence="14 15">RIPI110</strain>
    </source>
</reference>
<accession>A0A1W6ZKN5</accession>
<dbReference type="InterPro" id="IPR012341">
    <property type="entry name" value="6hp_glycosidase-like_sf"/>
</dbReference>
<dbReference type="GO" id="GO:0005993">
    <property type="term" value="P:trehalose catabolic process"/>
    <property type="evidence" value="ECO:0007669"/>
    <property type="project" value="UniProtKB-ARBA"/>
</dbReference>
<dbReference type="OrthoDB" id="3902805at2"/>
<name>A0A1W6ZKN5_9HYPH</name>
<evidence type="ECO:0000313" key="15">
    <source>
        <dbReference type="Proteomes" id="UP000194137"/>
    </source>
</evidence>
<dbReference type="FunFam" id="1.50.10.10:FF:000005">
    <property type="entry name" value="Glycosyl hydrolase, glucoamylase"/>
    <property type="match status" value="1"/>
</dbReference>
<dbReference type="RefSeq" id="WP_086086117.1">
    <property type="nucleotide sequence ID" value="NZ_CP021112.1"/>
</dbReference>
<evidence type="ECO:0000256" key="7">
    <source>
        <dbReference type="ARBA" id="ARBA00023295"/>
    </source>
</evidence>
<dbReference type="Pfam" id="PF00723">
    <property type="entry name" value="Glyco_hydro_15"/>
    <property type="match status" value="1"/>
</dbReference>
<evidence type="ECO:0000256" key="3">
    <source>
        <dbReference type="ARBA" id="ARBA00012757"/>
    </source>
</evidence>
<evidence type="ECO:0000256" key="5">
    <source>
        <dbReference type="ARBA" id="ARBA00022801"/>
    </source>
</evidence>
<evidence type="ECO:0000256" key="1">
    <source>
        <dbReference type="ARBA" id="ARBA00001576"/>
    </source>
</evidence>
<evidence type="ECO:0000256" key="6">
    <source>
        <dbReference type="ARBA" id="ARBA00023277"/>
    </source>
</evidence>
<dbReference type="InterPro" id="IPR008928">
    <property type="entry name" value="6-hairpin_glycosidase_sf"/>
</dbReference>
<comment type="pathway">
    <text evidence="11">Glycan degradation; trehalose degradation; D-glucose from alpha,alpha-trehalose: step 1/1.</text>
</comment>
<dbReference type="PANTHER" id="PTHR31616">
    <property type="entry name" value="TREHALASE"/>
    <property type="match status" value="1"/>
</dbReference>
<proteinExistence type="inferred from homology"/>
<evidence type="ECO:0000256" key="11">
    <source>
        <dbReference type="ARBA" id="ARBA00060615"/>
    </source>
</evidence>
<comment type="cofactor">
    <cofactor evidence="10">
        <name>phosphate</name>
        <dbReference type="ChEBI" id="CHEBI:43474"/>
    </cofactor>
</comment>
<protein>
    <recommendedName>
        <fullName evidence="4">Trehalase</fullName>
        <ecNumber evidence="3">3.2.1.28</ecNumber>
    </recommendedName>
    <alternativeName>
        <fullName evidence="8">Alpha,alpha-trehalase</fullName>
    </alternativeName>
    <alternativeName>
        <fullName evidence="9">Alpha,alpha-trehalose glucohydrolase</fullName>
    </alternativeName>
</protein>
<dbReference type="GO" id="GO:0004555">
    <property type="term" value="F:alpha,alpha-trehalase activity"/>
    <property type="evidence" value="ECO:0007669"/>
    <property type="project" value="UniProtKB-EC"/>
</dbReference>
<evidence type="ECO:0000256" key="4">
    <source>
        <dbReference type="ARBA" id="ARBA00019905"/>
    </source>
</evidence>
<sequence>MTARRADGPLAIEDYALIGDCRTAALVGRNGSIDWLCWPRFDSSACFAALLGTSEHGRWQICPADPAPRITRGYRDSTMVLETIFETKDGRVAVIDFMPLGQVSPSVIRIVEGRSGKVAMQLMMTLRFDYGRSVPWVTKLEDNSGLSAVAGPNKVVLRAPVDLLSENLATTAQFDVAAGQSIAFVMSYGPSHLPAPAPLDWRPMLERTESFWRNWSAKSTYKGEWNGAVQRSLLTLKALSFSETGGFVAAPTTSLPEQLGGPRNWDYRYCWVRDATMTLMAMMSAGYVEEARAWRDWLLRSAAGSPDQTQIMYGLGGERQLDEWEVSWLPGYEGSSPVRVGNAASDQFQLDIFGELIDALFQARKNGLAPAPSGWALQQTLIEHVEKIWIQPDEGMWEVRGGPRHFTLSKVMAWVALDRTLRDAERFKLDGPLDRWRQVRDEMHAKICAQGFDSNRNTFTQSFGSTDLDANLLLIPVMGFLPATDPRVCGTVEAIERELLVDGFVLRYRTGTNVDGLPPGEGAFLPCSFWLADNYALQKRDTEARALFERLLSLSNDVGLLAEEYNPQAKRQVGNFPQAFSHLALIGTALNLHNIGPAQQRARGGPTDA</sequence>
<evidence type="ECO:0000256" key="10">
    <source>
        <dbReference type="ARBA" id="ARBA00053030"/>
    </source>
</evidence>
<dbReference type="InterPro" id="IPR011613">
    <property type="entry name" value="GH15-like"/>
</dbReference>
<feature type="domain" description="Trehalase-like N-terminal" evidence="13">
    <location>
        <begin position="10"/>
        <end position="177"/>
    </location>
</feature>
<evidence type="ECO:0000259" key="13">
    <source>
        <dbReference type="Pfam" id="PF19291"/>
    </source>
</evidence>
<evidence type="ECO:0000313" key="14">
    <source>
        <dbReference type="EMBL" id="ARP97797.1"/>
    </source>
</evidence>
<dbReference type="Proteomes" id="UP000194137">
    <property type="component" value="Chromosome"/>
</dbReference>
<evidence type="ECO:0000256" key="9">
    <source>
        <dbReference type="ARBA" id="ARBA00031637"/>
    </source>
</evidence>
<dbReference type="InterPro" id="IPR045582">
    <property type="entry name" value="Trehalase-like_N"/>
</dbReference>
<dbReference type="SUPFAM" id="SSF48208">
    <property type="entry name" value="Six-hairpin glycosidases"/>
    <property type="match status" value="1"/>
</dbReference>